<dbReference type="PANTHER" id="PTHR45828">
    <property type="entry name" value="CYTOCHROME B561/FERRIC REDUCTASE TRANSMEMBRANE"/>
    <property type="match status" value="1"/>
</dbReference>
<dbReference type="InterPro" id="IPR002861">
    <property type="entry name" value="Reeler_dom"/>
</dbReference>
<accession>A0A8P4GA58</accession>
<keyword evidence="5" id="KW-0732">Signal</keyword>
<evidence type="ECO:0000256" key="1">
    <source>
        <dbReference type="ARBA" id="ARBA00001970"/>
    </source>
</evidence>
<reference evidence="8" key="2">
    <citation type="submission" date="2025-09" db="UniProtKB">
        <authorList>
            <consortium name="Ensembl"/>
        </authorList>
    </citation>
    <scope>IDENTIFICATION</scope>
</reference>
<name>A0A8P4GA58_DICLA</name>
<dbReference type="PANTHER" id="PTHR45828:SF3">
    <property type="entry name" value="FERRIC-CHELATE REDUCTASE 1"/>
    <property type="match status" value="1"/>
</dbReference>
<dbReference type="CDD" id="cd08544">
    <property type="entry name" value="Reeler"/>
    <property type="match status" value="1"/>
</dbReference>
<organism evidence="8 9">
    <name type="scientific">Dicentrarchus labrax</name>
    <name type="common">European seabass</name>
    <name type="synonym">Morone labrax</name>
    <dbReference type="NCBI Taxonomy" id="13489"/>
    <lineage>
        <taxon>Eukaryota</taxon>
        <taxon>Metazoa</taxon>
        <taxon>Chordata</taxon>
        <taxon>Craniata</taxon>
        <taxon>Vertebrata</taxon>
        <taxon>Euteleostomi</taxon>
        <taxon>Actinopterygii</taxon>
        <taxon>Neopterygii</taxon>
        <taxon>Teleostei</taxon>
        <taxon>Neoteleostei</taxon>
        <taxon>Acanthomorphata</taxon>
        <taxon>Eupercaria</taxon>
        <taxon>Moronidae</taxon>
        <taxon>Dicentrarchus</taxon>
    </lineage>
</organism>
<dbReference type="SMART" id="SM00664">
    <property type="entry name" value="DoH"/>
    <property type="match status" value="1"/>
</dbReference>
<feature type="domain" description="DOMON" evidence="6">
    <location>
        <begin position="217"/>
        <end position="332"/>
    </location>
</feature>
<keyword evidence="4" id="KW-0408">Iron</keyword>
<keyword evidence="9" id="KW-1185">Reference proteome</keyword>
<evidence type="ECO:0000259" key="7">
    <source>
        <dbReference type="PROSITE" id="PS51019"/>
    </source>
</evidence>
<dbReference type="PROSITE" id="PS51019">
    <property type="entry name" value="REELIN"/>
    <property type="match status" value="1"/>
</dbReference>
<evidence type="ECO:0000256" key="5">
    <source>
        <dbReference type="SAM" id="SignalP"/>
    </source>
</evidence>
<sequence length="556" mass="61368">MWHSYLVLAVLIGCTDPVSGYSNGKVSIACEDMVPQHGYEPSPDPPPYNISVDKSTFSPGDNITVSLRVAFSYPTFFKGFLIEARDAGKWNSPAVGFFILTDPHESQLLQCGHTQGSGVSHTSSTRKTHIQAVWKSPRNPPHRVQFLVTVVHKYNMYWVRIAGPVVSLGVTTVPSTVVPAQTTGPTALSTPLSSAGCGRNKSCLRDPVGCHPESDSHCYFLSFFTDQEGQSVMFELSGPAEGYMSFALSLDKWMGNDDVYLCVNDGGRVTISAAHVTGRKHPELVTEEDLWGQTWRLADGVIQCRFQRSVLLPQQDNRFSLNNSYFLFLAHGRSQQGLISRHDRQPLISTHQKVITGHPEILCGSRSPLLIKFHGVLMLTVWMWMVSTAVFIARHYKPCWPDTTLLGQRLWFQSPSLFFLSVAPSNHDGLGCGPNWCCVHPAFHIQKRMEQACGIPPLHRLHCHGSVCHPANYGNSQTSPRVPQEDHLQLAALRSRHCWTDPRCGMCVLGCCSAGAVASQPLVSCGIDWMAAVDRAGGPAAIDPLLQSQKKRKQQQ</sequence>
<dbReference type="Ensembl" id="ENSDLAT00005071690.1">
    <property type="protein sequence ID" value="ENSDLAP00005077275.1"/>
    <property type="gene ID" value="ENSDLAG00005016276.2"/>
</dbReference>
<dbReference type="GeneTree" id="ENSGT00940000157704"/>
<proteinExistence type="inferred from homology"/>
<dbReference type="AlphaFoldDB" id="A0A8P4GA58"/>
<dbReference type="InterPro" id="IPR051237">
    <property type="entry name" value="Ferric-chelate_Red/DefProt"/>
</dbReference>
<comment type="subcellular location">
    <subcellularLocation>
        <location evidence="2">Membrane</location>
        <topology evidence="2">Multi-pass membrane protein</topology>
    </subcellularLocation>
</comment>
<dbReference type="FunFam" id="2.60.40.4060:FF:000003">
    <property type="entry name" value="Ferric chelate reductase 1"/>
    <property type="match status" value="1"/>
</dbReference>
<dbReference type="CDD" id="cd09628">
    <property type="entry name" value="DOMON_SDR_2_like"/>
    <property type="match status" value="1"/>
</dbReference>
<dbReference type="GO" id="GO:0016020">
    <property type="term" value="C:membrane"/>
    <property type="evidence" value="ECO:0007669"/>
    <property type="project" value="UniProtKB-SubCell"/>
</dbReference>
<evidence type="ECO:0000256" key="4">
    <source>
        <dbReference type="ARBA" id="ARBA00023004"/>
    </source>
</evidence>
<protein>
    <submittedName>
        <fullName evidence="8">Ferric-chelate reductase 1b</fullName>
    </submittedName>
</protein>
<comment type="cofactor">
    <cofactor evidence="1">
        <name>heme b</name>
        <dbReference type="ChEBI" id="CHEBI:60344"/>
    </cofactor>
</comment>
<dbReference type="InterPro" id="IPR005018">
    <property type="entry name" value="DOMON_domain"/>
</dbReference>
<gene>
    <name evidence="8" type="primary">frrs1b</name>
</gene>
<evidence type="ECO:0000256" key="2">
    <source>
        <dbReference type="ARBA" id="ARBA00004141"/>
    </source>
</evidence>
<evidence type="ECO:0000259" key="6">
    <source>
        <dbReference type="PROSITE" id="PS50836"/>
    </source>
</evidence>
<reference evidence="8" key="1">
    <citation type="submission" date="2025-08" db="UniProtKB">
        <authorList>
            <consortium name="Ensembl"/>
        </authorList>
    </citation>
    <scope>IDENTIFICATION</scope>
</reference>
<dbReference type="Pfam" id="PF03351">
    <property type="entry name" value="DOMON"/>
    <property type="match status" value="1"/>
</dbReference>
<comment type="similarity">
    <text evidence="3">Belongs to the FRRS1 family.</text>
</comment>
<dbReference type="Pfam" id="PF02014">
    <property type="entry name" value="Reeler"/>
    <property type="match status" value="1"/>
</dbReference>
<evidence type="ECO:0000313" key="9">
    <source>
        <dbReference type="Proteomes" id="UP000694389"/>
    </source>
</evidence>
<evidence type="ECO:0000313" key="8">
    <source>
        <dbReference type="Ensembl" id="ENSDLAP00005077275.1"/>
    </source>
</evidence>
<feature type="domain" description="Reelin" evidence="7">
    <location>
        <begin position="11"/>
        <end position="185"/>
    </location>
</feature>
<feature type="signal peptide" evidence="5">
    <location>
        <begin position="1"/>
        <end position="20"/>
    </location>
</feature>
<dbReference type="Gene3D" id="2.60.40.4060">
    <property type="entry name" value="Reeler domain"/>
    <property type="match status" value="1"/>
</dbReference>
<dbReference type="InterPro" id="IPR042307">
    <property type="entry name" value="Reeler_sf"/>
</dbReference>
<dbReference type="Proteomes" id="UP000694389">
    <property type="component" value="Unassembled WGS sequence"/>
</dbReference>
<evidence type="ECO:0000256" key="3">
    <source>
        <dbReference type="ARBA" id="ARBA00009195"/>
    </source>
</evidence>
<dbReference type="PROSITE" id="PS50836">
    <property type="entry name" value="DOMON"/>
    <property type="match status" value="1"/>
</dbReference>
<feature type="chain" id="PRO_5035746547" evidence="5">
    <location>
        <begin position="21"/>
        <end position="556"/>
    </location>
</feature>